<organism evidence="1 2">
    <name type="scientific">Candidatus Onthousia excrementipullorum</name>
    <dbReference type="NCBI Taxonomy" id="2840884"/>
    <lineage>
        <taxon>Bacteria</taxon>
        <taxon>Bacillati</taxon>
        <taxon>Bacillota</taxon>
        <taxon>Bacilli</taxon>
        <taxon>Candidatus Onthousia</taxon>
    </lineage>
</organism>
<evidence type="ECO:0000313" key="1">
    <source>
        <dbReference type="EMBL" id="HIR58683.1"/>
    </source>
</evidence>
<accession>A0A9D1DTI5</accession>
<dbReference type="AlphaFoldDB" id="A0A9D1DTI5"/>
<evidence type="ECO:0000313" key="2">
    <source>
        <dbReference type="Proteomes" id="UP000824232"/>
    </source>
</evidence>
<reference evidence="1" key="1">
    <citation type="submission" date="2020-10" db="EMBL/GenBank/DDBJ databases">
        <authorList>
            <person name="Gilroy R."/>
        </authorList>
    </citation>
    <scope>NUCLEOTIDE SEQUENCE</scope>
    <source>
        <strain evidence="1">CHK184-20233</strain>
    </source>
</reference>
<reference evidence="1" key="2">
    <citation type="journal article" date="2021" name="PeerJ">
        <title>Extensive microbial diversity within the chicken gut microbiome revealed by metagenomics and culture.</title>
        <authorList>
            <person name="Gilroy R."/>
            <person name="Ravi A."/>
            <person name="Getino M."/>
            <person name="Pursley I."/>
            <person name="Horton D.L."/>
            <person name="Alikhan N.F."/>
            <person name="Baker D."/>
            <person name="Gharbi K."/>
            <person name="Hall N."/>
            <person name="Watson M."/>
            <person name="Adriaenssens E.M."/>
            <person name="Foster-Nyarko E."/>
            <person name="Jarju S."/>
            <person name="Secka A."/>
            <person name="Antonio M."/>
            <person name="Oren A."/>
            <person name="Chaudhuri R.R."/>
            <person name="La Ragione R."/>
            <person name="Hildebrand F."/>
            <person name="Pallen M.J."/>
        </authorList>
    </citation>
    <scope>NUCLEOTIDE SEQUENCE</scope>
    <source>
        <strain evidence="1">CHK184-20233</strain>
    </source>
</reference>
<dbReference type="EMBL" id="DVHC01000015">
    <property type="protein sequence ID" value="HIR58683.1"/>
    <property type="molecule type" value="Genomic_DNA"/>
</dbReference>
<name>A0A9D1DTI5_9FIRM</name>
<comment type="caution">
    <text evidence="1">The sequence shown here is derived from an EMBL/GenBank/DDBJ whole genome shotgun (WGS) entry which is preliminary data.</text>
</comment>
<sequence>MKSYIYEDKNDFNTNMYKLMKEFKIKDLNYKWLITDIETNNEEFSNKEFIIIKHQDLIKLLENNKDIQWIWAVFSAIPSKYSDDEILKYKFPYIIENENINHTIQHPLAEIEIDCIDSSYAKVIFK</sequence>
<dbReference type="Proteomes" id="UP000824232">
    <property type="component" value="Unassembled WGS sequence"/>
</dbReference>
<gene>
    <name evidence="1" type="ORF">IAB38_01395</name>
</gene>
<protein>
    <submittedName>
        <fullName evidence="1">Uncharacterized protein</fullName>
    </submittedName>
</protein>
<proteinExistence type="predicted"/>